<dbReference type="Proteomes" id="UP000284824">
    <property type="component" value="Unassembled WGS sequence"/>
</dbReference>
<dbReference type="InterPro" id="IPR035908">
    <property type="entry name" value="F0_ATP_A_sf"/>
</dbReference>
<evidence type="ECO:0000256" key="4">
    <source>
        <dbReference type="ARBA" id="ARBA00022547"/>
    </source>
</evidence>
<dbReference type="EMBL" id="SAUN01000001">
    <property type="protein sequence ID" value="RVX47493.1"/>
    <property type="molecule type" value="Genomic_DNA"/>
</dbReference>
<keyword evidence="10 11" id="KW-0066">ATP synthesis</keyword>
<evidence type="ECO:0000256" key="6">
    <source>
        <dbReference type="ARBA" id="ARBA00022781"/>
    </source>
</evidence>
<dbReference type="GO" id="GO:0045259">
    <property type="term" value="C:proton-transporting ATP synthase complex"/>
    <property type="evidence" value="ECO:0007669"/>
    <property type="project" value="UniProtKB-KW"/>
</dbReference>
<dbReference type="Pfam" id="PF00119">
    <property type="entry name" value="ATP-synt_A"/>
    <property type="match status" value="1"/>
</dbReference>
<evidence type="ECO:0000256" key="2">
    <source>
        <dbReference type="ARBA" id="ARBA00006810"/>
    </source>
</evidence>
<keyword evidence="7 11" id="KW-1133">Transmembrane helix</keyword>
<protein>
    <recommendedName>
        <fullName evidence="11">ATP synthase subunit a</fullName>
    </recommendedName>
    <alternativeName>
        <fullName evidence="11">ATP synthase F0 sector subunit a</fullName>
    </alternativeName>
    <alternativeName>
        <fullName evidence="11">F-ATPase subunit 6</fullName>
    </alternativeName>
</protein>
<evidence type="ECO:0000256" key="7">
    <source>
        <dbReference type="ARBA" id="ARBA00022989"/>
    </source>
</evidence>
<keyword evidence="8 11" id="KW-0406">Ion transport</keyword>
<comment type="function">
    <text evidence="11">Key component of the proton channel; it plays a direct role in the translocation of protons across the membrane.</text>
</comment>
<evidence type="ECO:0000256" key="3">
    <source>
        <dbReference type="ARBA" id="ARBA00022448"/>
    </source>
</evidence>
<evidence type="ECO:0000256" key="10">
    <source>
        <dbReference type="ARBA" id="ARBA00023310"/>
    </source>
</evidence>
<dbReference type="CDD" id="cd00310">
    <property type="entry name" value="ATP-synt_Fo_a_6"/>
    <property type="match status" value="1"/>
</dbReference>
<evidence type="ECO:0000256" key="9">
    <source>
        <dbReference type="ARBA" id="ARBA00023136"/>
    </source>
</evidence>
<sequence>MRTTILITSPSPGQWQAPGLELFEFSPIIPGGPEWFTKPVLIALLSAIVVMALCWAAFAKPKLVPRGWQSLGEYAYVFVREQIAKPNLGQDSDRWMGFLLTVFLTVLVWNLMGVIPLIQFPLAAHIAFPLVLALTVYGIKIYLGVRHHGVRGYLRGIVHLEGLPGWAYGLYAPMILAEVFITSLFTHFVRLFANMFAGHIILAFFSSVGFWFLFERLTPLGAGLGVLGVLMTVLMTAFELLIQFLQAFLFALLAGMFVASGLRGGH</sequence>
<reference evidence="12 13" key="1">
    <citation type="submission" date="2019-01" db="EMBL/GenBank/DDBJ databases">
        <title>Sequencing the genomes of 1000 actinobacteria strains.</title>
        <authorList>
            <person name="Klenk H.-P."/>
        </authorList>
    </citation>
    <scope>NUCLEOTIDE SEQUENCE [LARGE SCALE GENOMIC DNA]</scope>
    <source>
        <strain evidence="12 13">DSM 43925</strain>
    </source>
</reference>
<dbReference type="SUPFAM" id="SSF81336">
    <property type="entry name" value="F1F0 ATP synthase subunit A"/>
    <property type="match status" value="1"/>
</dbReference>
<dbReference type="InterPro" id="IPR045083">
    <property type="entry name" value="ATP_synth_F0_asu_bact/mt"/>
</dbReference>
<name>A0A438MNV3_9ACTN</name>
<evidence type="ECO:0000256" key="1">
    <source>
        <dbReference type="ARBA" id="ARBA00004141"/>
    </source>
</evidence>
<feature type="transmembrane region" description="Helical" evidence="11">
    <location>
        <begin position="124"/>
        <end position="145"/>
    </location>
</feature>
<evidence type="ECO:0000313" key="13">
    <source>
        <dbReference type="Proteomes" id="UP000284824"/>
    </source>
</evidence>
<keyword evidence="11" id="KW-1003">Cell membrane</keyword>
<keyword evidence="4 11" id="KW-0138">CF(0)</keyword>
<feature type="transmembrane region" description="Helical" evidence="11">
    <location>
        <begin position="244"/>
        <end position="262"/>
    </location>
</feature>
<feature type="transmembrane region" description="Helical" evidence="11">
    <location>
        <begin position="40"/>
        <end position="59"/>
    </location>
</feature>
<keyword evidence="6 11" id="KW-0375">Hydrogen ion transport</keyword>
<feature type="transmembrane region" description="Helical" evidence="11">
    <location>
        <begin position="220"/>
        <end position="238"/>
    </location>
</feature>
<proteinExistence type="inferred from homology"/>
<comment type="caution">
    <text evidence="12">The sequence shown here is derived from an EMBL/GenBank/DDBJ whole genome shotgun (WGS) entry which is preliminary data.</text>
</comment>
<organism evidence="12 13">
    <name type="scientific">Nonomuraea polychroma</name>
    <dbReference type="NCBI Taxonomy" id="46176"/>
    <lineage>
        <taxon>Bacteria</taxon>
        <taxon>Bacillati</taxon>
        <taxon>Actinomycetota</taxon>
        <taxon>Actinomycetes</taxon>
        <taxon>Streptosporangiales</taxon>
        <taxon>Streptosporangiaceae</taxon>
        <taxon>Nonomuraea</taxon>
    </lineage>
</organism>
<evidence type="ECO:0000256" key="11">
    <source>
        <dbReference type="HAMAP-Rule" id="MF_01393"/>
    </source>
</evidence>
<dbReference type="GO" id="GO:0005886">
    <property type="term" value="C:plasma membrane"/>
    <property type="evidence" value="ECO:0007669"/>
    <property type="project" value="UniProtKB-SubCell"/>
</dbReference>
<evidence type="ECO:0000313" key="12">
    <source>
        <dbReference type="EMBL" id="RVX47493.1"/>
    </source>
</evidence>
<evidence type="ECO:0000256" key="8">
    <source>
        <dbReference type="ARBA" id="ARBA00023065"/>
    </source>
</evidence>
<accession>A0A438MNV3</accession>
<dbReference type="RefSeq" id="WP_241564698.1">
    <property type="nucleotide sequence ID" value="NZ_SAUN01000001.1"/>
</dbReference>
<keyword evidence="9 11" id="KW-0472">Membrane</keyword>
<dbReference type="Gene3D" id="1.20.120.220">
    <property type="entry name" value="ATP synthase, F0 complex, subunit A"/>
    <property type="match status" value="1"/>
</dbReference>
<keyword evidence="5 11" id="KW-0812">Transmembrane</keyword>
<dbReference type="PANTHER" id="PTHR11410">
    <property type="entry name" value="ATP SYNTHASE SUBUNIT A"/>
    <property type="match status" value="1"/>
</dbReference>
<evidence type="ECO:0000256" key="5">
    <source>
        <dbReference type="ARBA" id="ARBA00022692"/>
    </source>
</evidence>
<feature type="transmembrane region" description="Helical" evidence="11">
    <location>
        <begin position="191"/>
        <end position="213"/>
    </location>
</feature>
<dbReference type="AlphaFoldDB" id="A0A438MNV3"/>
<keyword evidence="13" id="KW-1185">Reference proteome</keyword>
<comment type="similarity">
    <text evidence="2 11">Belongs to the ATPase A chain family.</text>
</comment>
<feature type="transmembrane region" description="Helical" evidence="11">
    <location>
        <begin position="166"/>
        <end position="185"/>
    </location>
</feature>
<feature type="transmembrane region" description="Helical" evidence="11">
    <location>
        <begin position="95"/>
        <end position="118"/>
    </location>
</feature>
<comment type="subcellular location">
    <subcellularLocation>
        <location evidence="11">Cell membrane</location>
        <topology evidence="11">Multi-pass membrane protein</topology>
    </subcellularLocation>
    <subcellularLocation>
        <location evidence="1">Membrane</location>
        <topology evidence="1">Multi-pass membrane protein</topology>
    </subcellularLocation>
</comment>
<dbReference type="GO" id="GO:0046933">
    <property type="term" value="F:proton-transporting ATP synthase activity, rotational mechanism"/>
    <property type="evidence" value="ECO:0007669"/>
    <property type="project" value="UniProtKB-UniRule"/>
</dbReference>
<gene>
    <name evidence="11" type="primary">atpB</name>
    <name evidence="12" type="ORF">EDD27_10429</name>
</gene>
<dbReference type="InterPro" id="IPR000568">
    <property type="entry name" value="ATP_synth_F0_asu"/>
</dbReference>
<keyword evidence="3 11" id="KW-0813">Transport</keyword>
<dbReference type="PRINTS" id="PR00123">
    <property type="entry name" value="ATPASEA"/>
</dbReference>
<dbReference type="PANTHER" id="PTHR11410:SF0">
    <property type="entry name" value="ATP SYNTHASE SUBUNIT A"/>
    <property type="match status" value="1"/>
</dbReference>
<dbReference type="HAMAP" id="MF_01393">
    <property type="entry name" value="ATP_synth_a_bact"/>
    <property type="match status" value="1"/>
</dbReference>